<dbReference type="Proteomes" id="UP000324585">
    <property type="component" value="Unassembled WGS sequence"/>
</dbReference>
<organism evidence="1 2">
    <name type="scientific">Porphyridium purpureum</name>
    <name type="common">Red alga</name>
    <name type="synonym">Porphyridium cruentum</name>
    <dbReference type="NCBI Taxonomy" id="35688"/>
    <lineage>
        <taxon>Eukaryota</taxon>
        <taxon>Rhodophyta</taxon>
        <taxon>Bangiophyceae</taxon>
        <taxon>Porphyridiales</taxon>
        <taxon>Porphyridiaceae</taxon>
        <taxon>Porphyridium</taxon>
    </lineage>
</organism>
<protein>
    <submittedName>
        <fullName evidence="1">Uncharacterized protein</fullName>
    </submittedName>
</protein>
<keyword evidence="2" id="KW-1185">Reference proteome</keyword>
<evidence type="ECO:0000313" key="1">
    <source>
        <dbReference type="EMBL" id="KAA8491673.1"/>
    </source>
</evidence>
<accession>A0A5J4YLY8</accession>
<sequence length="89" mass="10242">MEVPRLQAASMQCLNVRKSKLAERREILNPPSLDEQLKPLAQLHRPRSRAVSYKFQFPRPTCRASQTRSCEPALFAQISELQNPAYFSL</sequence>
<dbReference type="AlphaFoldDB" id="A0A5J4YLY8"/>
<proteinExistence type="predicted"/>
<evidence type="ECO:0000313" key="2">
    <source>
        <dbReference type="Proteomes" id="UP000324585"/>
    </source>
</evidence>
<gene>
    <name evidence="1" type="ORF">FVE85_9720</name>
</gene>
<name>A0A5J4YLY8_PORPP</name>
<comment type="caution">
    <text evidence="1">The sequence shown here is derived from an EMBL/GenBank/DDBJ whole genome shotgun (WGS) entry which is preliminary data.</text>
</comment>
<reference evidence="2" key="1">
    <citation type="journal article" date="2019" name="Nat. Commun.">
        <title>Expansion of phycobilisome linker gene families in mesophilic red algae.</title>
        <authorList>
            <person name="Lee J."/>
            <person name="Kim D."/>
            <person name="Bhattacharya D."/>
            <person name="Yoon H.S."/>
        </authorList>
    </citation>
    <scope>NUCLEOTIDE SEQUENCE [LARGE SCALE GENOMIC DNA]</scope>
    <source>
        <strain evidence="2">CCMP 1328</strain>
    </source>
</reference>
<dbReference type="EMBL" id="VRMN01000012">
    <property type="protein sequence ID" value="KAA8491673.1"/>
    <property type="molecule type" value="Genomic_DNA"/>
</dbReference>